<feature type="compositionally biased region" description="Polar residues" evidence="2">
    <location>
        <begin position="65"/>
        <end position="78"/>
    </location>
</feature>
<sequence length="568" mass="61973">MGKRRSFSSRFHRRPRQQQQPQQSPLVPSYFSAGRVHPAAPARVPHPGSRYPARCLNHHRGLQPGFTSSRKLAPTSSALRRALPPTVWRPPSRNKVVPPSASSFIRRSPMRPPSLQVPAPMEVTAEEEPEEPMEVIAQEEPEEPKEQPMDVEVETQGQEEEKGGPCSNQERPSTSRPLETQGNLASLDCSPRALKGSVQSEAHGVPSAHSSARGVLPFGKPDPAPAVLPGPVPGCSHWPEKVASQVLEKGQLPGSSGLQIPGKETQREDPVAPVATYMSQVPAPPLPRPYDLAHAAAGPLILPVPTSFPGSSGLHAVTRPDDLLRAFWTTLKPKCHQATEPLPPLKRRAPRTHALVPSSPQPHGLAASSPPPRASSLVGIPCGSTTRPDPHSSSPCQQRPPAPSAPRAPTTVISGLGRSREPTGDLSWWKEAATTWGLSTCSRGKFQQHHLRDHPPEPAFWGDPTPKQTEAGEWTFIHPDVQKLLETLITKKAVMKLWQKKEGKGVDCPQMTPLQKEWDTMTPHPFWNQTAQPQQPPRPSPQQVSDATALGDHFQQKCSQLFWPPLLS</sequence>
<feature type="compositionally biased region" description="Low complexity" evidence="2">
    <location>
        <begin position="33"/>
        <end position="48"/>
    </location>
</feature>
<evidence type="ECO:0000256" key="2">
    <source>
        <dbReference type="SAM" id="MobiDB-lite"/>
    </source>
</evidence>
<feature type="region of interest" description="Disordered" evidence="2">
    <location>
        <begin position="1"/>
        <end position="230"/>
    </location>
</feature>
<dbReference type="PANTHER" id="PTHR21859:SF58">
    <property type="entry name" value="SPERMATOGENESIS-ASSOCIATED PROTEIN 31E1"/>
    <property type="match status" value="1"/>
</dbReference>
<dbReference type="PANTHER" id="PTHR21859">
    <property type="entry name" value="ACROSOME-SPECIFIC PROTEIN"/>
    <property type="match status" value="1"/>
</dbReference>
<comment type="caution">
    <text evidence="3">The sequence shown here is derived from an EMBL/GenBank/DDBJ whole genome shotgun (WGS) entry which is preliminary data.</text>
</comment>
<dbReference type="EMBL" id="JASSZA010000014">
    <property type="protein sequence ID" value="KAK2093584.1"/>
    <property type="molecule type" value="Genomic_DNA"/>
</dbReference>
<comment type="similarity">
    <text evidence="1">Belongs to the SPATA31 family.</text>
</comment>
<reference evidence="3 4" key="1">
    <citation type="submission" date="2023-05" db="EMBL/GenBank/DDBJ databases">
        <title>B98-5 Cell Line De Novo Hybrid Assembly: An Optical Mapping Approach.</title>
        <authorList>
            <person name="Kananen K."/>
            <person name="Auerbach J.A."/>
            <person name="Kautto E."/>
            <person name="Blachly J.S."/>
        </authorList>
    </citation>
    <scope>NUCLEOTIDE SEQUENCE [LARGE SCALE GENOMIC DNA]</scope>
    <source>
        <strain evidence="3">B95-8</strain>
        <tissue evidence="3">Cell line</tissue>
    </source>
</reference>
<name>A0ABQ9U959_SAGOE</name>
<feature type="compositionally biased region" description="Acidic residues" evidence="2">
    <location>
        <begin position="124"/>
        <end position="153"/>
    </location>
</feature>
<organism evidence="3 4">
    <name type="scientific">Saguinus oedipus</name>
    <name type="common">Cotton-top tamarin</name>
    <name type="synonym">Oedipomidas oedipus</name>
    <dbReference type="NCBI Taxonomy" id="9490"/>
    <lineage>
        <taxon>Eukaryota</taxon>
        <taxon>Metazoa</taxon>
        <taxon>Chordata</taxon>
        <taxon>Craniata</taxon>
        <taxon>Vertebrata</taxon>
        <taxon>Euteleostomi</taxon>
        <taxon>Mammalia</taxon>
        <taxon>Eutheria</taxon>
        <taxon>Euarchontoglires</taxon>
        <taxon>Primates</taxon>
        <taxon>Haplorrhini</taxon>
        <taxon>Platyrrhini</taxon>
        <taxon>Cebidae</taxon>
        <taxon>Callitrichinae</taxon>
        <taxon>Saguinus</taxon>
    </lineage>
</organism>
<feature type="region of interest" description="Disordered" evidence="2">
    <location>
        <begin position="353"/>
        <end position="426"/>
    </location>
</feature>
<feature type="compositionally biased region" description="Polar residues" evidence="2">
    <location>
        <begin position="166"/>
        <end position="184"/>
    </location>
</feature>
<accession>A0ABQ9U959</accession>
<evidence type="ECO:0000256" key="1">
    <source>
        <dbReference type="ARBA" id="ARBA00035009"/>
    </source>
</evidence>
<feature type="region of interest" description="Disordered" evidence="2">
    <location>
        <begin position="522"/>
        <end position="550"/>
    </location>
</feature>
<dbReference type="Proteomes" id="UP001266305">
    <property type="component" value="Unassembled WGS sequence"/>
</dbReference>
<gene>
    <name evidence="3" type="ORF">P7K49_027322</name>
</gene>
<feature type="compositionally biased region" description="Pro residues" evidence="2">
    <location>
        <begin position="220"/>
        <end position="230"/>
    </location>
</feature>
<protein>
    <submittedName>
        <fullName evidence="3">Uncharacterized protein</fullName>
    </submittedName>
</protein>
<proteinExistence type="inferred from homology"/>
<keyword evidence="4" id="KW-1185">Reference proteome</keyword>
<feature type="compositionally biased region" description="Basic residues" evidence="2">
    <location>
        <begin position="1"/>
        <end position="16"/>
    </location>
</feature>
<evidence type="ECO:0000313" key="4">
    <source>
        <dbReference type="Proteomes" id="UP001266305"/>
    </source>
</evidence>
<evidence type="ECO:0000313" key="3">
    <source>
        <dbReference type="EMBL" id="KAK2093584.1"/>
    </source>
</evidence>